<keyword evidence="1" id="KW-0812">Transmembrane</keyword>
<evidence type="ECO:0000256" key="1">
    <source>
        <dbReference type="SAM" id="Phobius"/>
    </source>
</evidence>
<protein>
    <submittedName>
        <fullName evidence="2">Uncharacterized protein</fullName>
    </submittedName>
</protein>
<keyword evidence="1" id="KW-1133">Transmembrane helix</keyword>
<dbReference type="Proteomes" id="UP000473681">
    <property type="component" value="Unassembled WGS sequence"/>
</dbReference>
<dbReference type="OrthoDB" id="1935330at2"/>
<comment type="caution">
    <text evidence="2">The sequence shown here is derived from an EMBL/GenBank/DDBJ whole genome shotgun (WGS) entry which is preliminary data.</text>
</comment>
<organism evidence="2 3">
    <name type="scientific">Clostridium botulinum</name>
    <dbReference type="NCBI Taxonomy" id="1491"/>
    <lineage>
        <taxon>Bacteria</taxon>
        <taxon>Bacillati</taxon>
        <taxon>Bacillota</taxon>
        <taxon>Clostridia</taxon>
        <taxon>Eubacteriales</taxon>
        <taxon>Clostridiaceae</taxon>
        <taxon>Clostridium</taxon>
    </lineage>
</organism>
<keyword evidence="1" id="KW-0472">Membrane</keyword>
<name>A0A846K453_CLOBO</name>
<gene>
    <name evidence="2" type="ORF">FDB51_14040</name>
</gene>
<dbReference type="RefSeq" id="WP_053342059.1">
    <property type="nucleotide sequence ID" value="NZ_LFPD01000007.1"/>
</dbReference>
<feature type="transmembrane region" description="Helical" evidence="1">
    <location>
        <begin position="107"/>
        <end position="125"/>
    </location>
</feature>
<reference evidence="2 3" key="1">
    <citation type="submission" date="2019-04" db="EMBL/GenBank/DDBJ databases">
        <title>Genome sequencing of Clostridium botulinum Groups I-IV and Clostridium butyricum.</title>
        <authorList>
            <person name="Brunt J."/>
            <person name="Van Vliet A.H.M."/>
            <person name="Stringer S.C."/>
            <person name="Carter A.T."/>
            <person name="Peck M.W."/>
        </authorList>
    </citation>
    <scope>NUCLEOTIDE SEQUENCE [LARGE SCALE GENOMIC DNA]</scope>
    <source>
        <strain evidence="2 3">CB-K-33E</strain>
    </source>
</reference>
<evidence type="ECO:0000313" key="3">
    <source>
        <dbReference type="Proteomes" id="UP000473681"/>
    </source>
</evidence>
<evidence type="ECO:0000313" key="2">
    <source>
        <dbReference type="EMBL" id="NFN36213.1"/>
    </source>
</evidence>
<dbReference type="AlphaFoldDB" id="A0A846K453"/>
<sequence length="132" mass="14931">MKTVMNHQQYLQWKNGDKNTLDIKLENLGVKDSKKFEQHMVVGLAIALMFISKSELAFADDGIDQLGNKLLYYVRKGGRWIAIICASVEIIRSGMKKGGSASEIGQVVIKYSLMYACLYILTWIFDQIDSAF</sequence>
<dbReference type="EMBL" id="SWVK01000020">
    <property type="protein sequence ID" value="NFN36213.1"/>
    <property type="molecule type" value="Genomic_DNA"/>
</dbReference>
<accession>A0A846K453</accession>
<proteinExistence type="predicted"/>